<evidence type="ECO:0000256" key="1">
    <source>
        <dbReference type="SAM" id="MobiDB-lite"/>
    </source>
</evidence>
<protein>
    <submittedName>
        <fullName evidence="2">Uncharacterized protein</fullName>
    </submittedName>
</protein>
<feature type="region of interest" description="Disordered" evidence="1">
    <location>
        <begin position="1"/>
        <end position="35"/>
    </location>
</feature>
<dbReference type="AlphaFoldDB" id="A0A1C7M0T5"/>
<accession>A0A1C7M0T5</accession>
<dbReference type="OrthoDB" id="1562405at2759"/>
<dbReference type="EMBL" id="LUGG01000013">
    <property type="protein sequence ID" value="OBZ70530.1"/>
    <property type="molecule type" value="Genomic_DNA"/>
</dbReference>
<keyword evidence="3" id="KW-1185">Reference proteome</keyword>
<name>A0A1C7M0T5_GRIFR</name>
<feature type="compositionally biased region" description="Low complexity" evidence="1">
    <location>
        <begin position="18"/>
        <end position="29"/>
    </location>
</feature>
<sequence length="205" mass="22876">MRMSSDSQSENELRAVDAASHAQSQGSQSYYMPTDSVSPEEWTEFDNVYQVYCPQIIMDNAIRGVMMQYYYLRWSFIRDQTEAALAEFQRDCEKQRGPAVNAQPAAVVAVRKRLGSDRSSTSFEISPKLLSDSPASIDPLQAWSDGVSLRKSHFCLLLKPQVVLQIVFAQIMVRSGGGDDHTSGGGEARTRPRYDGLQAPSRTIQ</sequence>
<feature type="region of interest" description="Disordered" evidence="1">
    <location>
        <begin position="176"/>
        <end position="205"/>
    </location>
</feature>
<organism evidence="2 3">
    <name type="scientific">Grifola frondosa</name>
    <name type="common">Maitake</name>
    <name type="synonym">Polyporus frondosus</name>
    <dbReference type="NCBI Taxonomy" id="5627"/>
    <lineage>
        <taxon>Eukaryota</taxon>
        <taxon>Fungi</taxon>
        <taxon>Dikarya</taxon>
        <taxon>Basidiomycota</taxon>
        <taxon>Agaricomycotina</taxon>
        <taxon>Agaricomycetes</taxon>
        <taxon>Polyporales</taxon>
        <taxon>Grifolaceae</taxon>
        <taxon>Grifola</taxon>
    </lineage>
</organism>
<proteinExistence type="predicted"/>
<dbReference type="STRING" id="5627.A0A1C7M0T5"/>
<gene>
    <name evidence="2" type="ORF">A0H81_09422</name>
</gene>
<evidence type="ECO:0000313" key="2">
    <source>
        <dbReference type="EMBL" id="OBZ70530.1"/>
    </source>
</evidence>
<evidence type="ECO:0000313" key="3">
    <source>
        <dbReference type="Proteomes" id="UP000092993"/>
    </source>
</evidence>
<comment type="caution">
    <text evidence="2">The sequence shown here is derived from an EMBL/GenBank/DDBJ whole genome shotgun (WGS) entry which is preliminary data.</text>
</comment>
<dbReference type="Proteomes" id="UP000092993">
    <property type="component" value="Unassembled WGS sequence"/>
</dbReference>
<feature type="compositionally biased region" description="Basic and acidic residues" evidence="1">
    <location>
        <begin position="177"/>
        <end position="194"/>
    </location>
</feature>
<reference evidence="2 3" key="1">
    <citation type="submission" date="2016-03" db="EMBL/GenBank/DDBJ databases">
        <title>Whole genome sequencing of Grifola frondosa 9006-11.</title>
        <authorList>
            <person name="Min B."/>
            <person name="Park H."/>
            <person name="Kim J.-G."/>
            <person name="Cho H."/>
            <person name="Oh Y.-L."/>
            <person name="Kong W.-S."/>
            <person name="Choi I.-G."/>
        </authorList>
    </citation>
    <scope>NUCLEOTIDE SEQUENCE [LARGE SCALE GENOMIC DNA]</scope>
    <source>
        <strain evidence="2 3">9006-11</strain>
    </source>
</reference>
<feature type="compositionally biased region" description="Polar residues" evidence="1">
    <location>
        <begin position="1"/>
        <end position="10"/>
    </location>
</feature>